<feature type="transmembrane region" description="Helical" evidence="7">
    <location>
        <begin position="283"/>
        <end position="301"/>
    </location>
</feature>
<feature type="transmembrane region" description="Helical" evidence="7">
    <location>
        <begin position="42"/>
        <end position="62"/>
    </location>
</feature>
<evidence type="ECO:0000259" key="8">
    <source>
        <dbReference type="PROSITE" id="PS50850"/>
    </source>
</evidence>
<dbReference type="PROSITE" id="PS50850">
    <property type="entry name" value="MFS"/>
    <property type="match status" value="1"/>
</dbReference>
<dbReference type="GO" id="GO:0022857">
    <property type="term" value="F:transmembrane transporter activity"/>
    <property type="evidence" value="ECO:0007669"/>
    <property type="project" value="InterPro"/>
</dbReference>
<feature type="transmembrane region" description="Helical" evidence="7">
    <location>
        <begin position="369"/>
        <end position="389"/>
    </location>
</feature>
<feature type="transmembrane region" description="Helical" evidence="7">
    <location>
        <begin position="69"/>
        <end position="88"/>
    </location>
</feature>
<keyword evidence="3" id="KW-0813">Transport</keyword>
<evidence type="ECO:0000256" key="7">
    <source>
        <dbReference type="SAM" id="Phobius"/>
    </source>
</evidence>
<sequence>MKRLFGMSCYFYLLIGITSVLLGSLLPKLLPHYGRDYSDGGMLLFLQFIGFLCGVMTSPWWSQRFGRKHLLLIALINVVIPYAVIGFLPSWYAVVAMTFCTGFGSGIIESAVGAFTIEFAEGQKSIAMTKLDVYFGVGALLMPAVISGFVAIDLWSYSFFAAAAAAAGLLLLWVTMPAQSSELLQLRTVPASGTDSRDSAETPAAAGGYIGRQRVILLIYVVFFFVYMGLELGIMNFLPSILIESTGVNPSTAALGVTAFWTAMVAGRLFAGHLAERVRYIPFLLASSMGTLLLLIGLAVVQSQISIFLLILGVGLLMSGLFSIALVLANVLLPGQIERTTSILIAAGGIGGSVLQFFIGWSMEQWNVGWTLWMLAGFALILFIIVFLSEPLGGNRAGRNTAGLKASNQ</sequence>
<feature type="transmembrane region" description="Helical" evidence="7">
    <location>
        <begin position="343"/>
        <end position="363"/>
    </location>
</feature>
<protein>
    <submittedName>
        <fullName evidence="9">Major facilitator superfamily MFS_1</fullName>
    </submittedName>
</protein>
<evidence type="ECO:0000256" key="4">
    <source>
        <dbReference type="ARBA" id="ARBA00022692"/>
    </source>
</evidence>
<evidence type="ECO:0000256" key="3">
    <source>
        <dbReference type="ARBA" id="ARBA00022448"/>
    </source>
</evidence>
<feature type="transmembrane region" description="Helical" evidence="7">
    <location>
        <begin position="215"/>
        <end position="238"/>
    </location>
</feature>
<dbReference type="InterPro" id="IPR036259">
    <property type="entry name" value="MFS_trans_sf"/>
</dbReference>
<dbReference type="PATRIC" id="fig|1036673.3.peg.1682"/>
<reference evidence="10" key="1">
    <citation type="submission" date="2011-06" db="EMBL/GenBank/DDBJ databases">
        <title>Complete genome sequence of Paenibacillus mucilaginosus KNP414.</title>
        <authorList>
            <person name="Wang J."/>
            <person name="Hu S."/>
            <person name="Hu X."/>
            <person name="Zhang B."/>
            <person name="Dong D."/>
            <person name="Zhang S."/>
            <person name="Zhao K."/>
            <person name="Wu D."/>
        </authorList>
    </citation>
    <scope>NUCLEOTIDE SEQUENCE [LARGE SCALE GENOMIC DNA]</scope>
    <source>
        <strain evidence="10">KNP414</strain>
    </source>
</reference>
<organism evidence="9 10">
    <name type="scientific">Paenibacillus mucilaginosus (strain KNP414)</name>
    <dbReference type="NCBI Taxonomy" id="1036673"/>
    <lineage>
        <taxon>Bacteria</taxon>
        <taxon>Bacillati</taxon>
        <taxon>Bacillota</taxon>
        <taxon>Bacilli</taxon>
        <taxon>Bacillales</taxon>
        <taxon>Paenibacillaceae</taxon>
        <taxon>Paenibacillus</taxon>
    </lineage>
</organism>
<dbReference type="PANTHER" id="PTHR23514">
    <property type="entry name" value="BYPASS OF STOP CODON PROTEIN 6"/>
    <property type="match status" value="1"/>
</dbReference>
<evidence type="ECO:0000256" key="1">
    <source>
        <dbReference type="ARBA" id="ARBA00004651"/>
    </source>
</evidence>
<feature type="transmembrane region" description="Helical" evidence="7">
    <location>
        <begin position="307"/>
        <end position="331"/>
    </location>
</feature>
<dbReference type="Proteomes" id="UP000006620">
    <property type="component" value="Chromosome"/>
</dbReference>
<dbReference type="GO" id="GO:0005886">
    <property type="term" value="C:plasma membrane"/>
    <property type="evidence" value="ECO:0007669"/>
    <property type="project" value="UniProtKB-SubCell"/>
</dbReference>
<dbReference type="Gene3D" id="1.20.1250.20">
    <property type="entry name" value="MFS general substrate transporter like domains"/>
    <property type="match status" value="2"/>
</dbReference>
<dbReference type="InterPro" id="IPR020846">
    <property type="entry name" value="MFS_dom"/>
</dbReference>
<dbReference type="InterPro" id="IPR011701">
    <property type="entry name" value="MFS"/>
</dbReference>
<evidence type="ECO:0000256" key="5">
    <source>
        <dbReference type="ARBA" id="ARBA00022989"/>
    </source>
</evidence>
<feature type="transmembrane region" description="Helical" evidence="7">
    <location>
        <begin position="250"/>
        <end position="271"/>
    </location>
</feature>
<feature type="transmembrane region" description="Helical" evidence="7">
    <location>
        <begin position="94"/>
        <end position="119"/>
    </location>
</feature>
<comment type="subcellular location">
    <subcellularLocation>
        <location evidence="1">Cell membrane</location>
        <topology evidence="1">Multi-pass membrane protein</topology>
    </subcellularLocation>
</comment>
<keyword evidence="5 7" id="KW-1133">Transmembrane helix</keyword>
<dbReference type="EMBL" id="CP002869">
    <property type="protein sequence ID" value="AEI40449.1"/>
    <property type="molecule type" value="Genomic_DNA"/>
</dbReference>
<dbReference type="HOGENOM" id="CLU_058035_0_0_9"/>
<keyword evidence="6 7" id="KW-0472">Membrane</keyword>
<evidence type="ECO:0000256" key="2">
    <source>
        <dbReference type="ARBA" id="ARBA00008335"/>
    </source>
</evidence>
<evidence type="ECO:0000256" key="6">
    <source>
        <dbReference type="ARBA" id="ARBA00023136"/>
    </source>
</evidence>
<dbReference type="AlphaFoldDB" id="F8FR11"/>
<feature type="transmembrane region" description="Helical" evidence="7">
    <location>
        <begin position="9"/>
        <end position="30"/>
    </location>
</feature>
<dbReference type="SUPFAM" id="SSF103473">
    <property type="entry name" value="MFS general substrate transporter"/>
    <property type="match status" value="1"/>
</dbReference>
<gene>
    <name evidence="9" type="ordered locus">KNP414_01887</name>
</gene>
<dbReference type="PANTHER" id="PTHR23514:SF3">
    <property type="entry name" value="BYPASS OF STOP CODON PROTEIN 6"/>
    <property type="match status" value="1"/>
</dbReference>
<name>F8FR11_PAEMK</name>
<dbReference type="KEGG" id="pms:KNP414_01887"/>
<evidence type="ECO:0000313" key="9">
    <source>
        <dbReference type="EMBL" id="AEI40449.1"/>
    </source>
</evidence>
<feature type="domain" description="Major facilitator superfamily (MFS) profile" evidence="8">
    <location>
        <begin position="4"/>
        <end position="394"/>
    </location>
</feature>
<evidence type="ECO:0000313" key="10">
    <source>
        <dbReference type="Proteomes" id="UP000006620"/>
    </source>
</evidence>
<feature type="transmembrane region" description="Helical" evidence="7">
    <location>
        <begin position="157"/>
        <end position="176"/>
    </location>
</feature>
<comment type="similarity">
    <text evidence="2">Belongs to the major facilitator superfamily.</text>
</comment>
<dbReference type="InterPro" id="IPR051788">
    <property type="entry name" value="MFS_Transporter"/>
</dbReference>
<reference evidence="9 10" key="2">
    <citation type="journal article" date="2013" name="Genome Announc.">
        <title>Genome Sequence of Growth-Improving Paenibacillus mucilaginosus Strain KNP414.</title>
        <authorList>
            <person name="Lu J.J."/>
            <person name="Wang J.F."/>
            <person name="Hu X.F."/>
        </authorList>
    </citation>
    <scope>NUCLEOTIDE SEQUENCE [LARGE SCALE GENOMIC DNA]</scope>
    <source>
        <strain evidence="9 10">KNP414</strain>
    </source>
</reference>
<proteinExistence type="inferred from homology"/>
<keyword evidence="4 7" id="KW-0812">Transmembrane</keyword>
<accession>F8FR11</accession>
<feature type="transmembrane region" description="Helical" evidence="7">
    <location>
        <begin position="131"/>
        <end position="151"/>
    </location>
</feature>
<dbReference type="Pfam" id="PF07690">
    <property type="entry name" value="MFS_1"/>
    <property type="match status" value="1"/>
</dbReference>